<reference evidence="2 3" key="1">
    <citation type="submission" date="2013-12" db="EMBL/GenBank/DDBJ databases">
        <title>Draft genome of the parsitic nematode Ancylostoma duodenale.</title>
        <authorList>
            <person name="Mitreva M."/>
        </authorList>
    </citation>
    <scope>NUCLEOTIDE SEQUENCE [LARGE SCALE GENOMIC DNA]</scope>
    <source>
        <strain evidence="2 3">Zhejiang</strain>
    </source>
</reference>
<keyword evidence="3" id="KW-1185">Reference proteome</keyword>
<sequence length="75" mass="8470">MLRKVAKVLLSLYCQAYLHVYLYVEEALPEPETIEVVVHERRLNGDVGDVVATKTVTLQRSTKVVVALKSSDVER</sequence>
<evidence type="ECO:0000313" key="2">
    <source>
        <dbReference type="EMBL" id="KIH45241.1"/>
    </source>
</evidence>
<name>A0A0C2FK51_9BILA</name>
<dbReference type="AlphaFoldDB" id="A0A0C2FK51"/>
<dbReference type="OrthoDB" id="5948587at2759"/>
<dbReference type="EMBL" id="KN773280">
    <property type="protein sequence ID" value="KIH45241.1"/>
    <property type="molecule type" value="Genomic_DNA"/>
</dbReference>
<proteinExistence type="predicted"/>
<feature type="signal peptide" evidence="1">
    <location>
        <begin position="1"/>
        <end position="16"/>
    </location>
</feature>
<evidence type="ECO:0000313" key="3">
    <source>
        <dbReference type="Proteomes" id="UP000054047"/>
    </source>
</evidence>
<protein>
    <submittedName>
        <fullName evidence="2">Uncharacterized protein</fullName>
    </submittedName>
</protein>
<dbReference type="Proteomes" id="UP000054047">
    <property type="component" value="Unassembled WGS sequence"/>
</dbReference>
<evidence type="ECO:0000256" key="1">
    <source>
        <dbReference type="SAM" id="SignalP"/>
    </source>
</evidence>
<feature type="chain" id="PRO_5002148582" evidence="1">
    <location>
        <begin position="17"/>
        <end position="75"/>
    </location>
</feature>
<accession>A0A0C2FK51</accession>
<keyword evidence="1" id="KW-0732">Signal</keyword>
<organism evidence="2 3">
    <name type="scientific">Ancylostoma duodenale</name>
    <dbReference type="NCBI Taxonomy" id="51022"/>
    <lineage>
        <taxon>Eukaryota</taxon>
        <taxon>Metazoa</taxon>
        <taxon>Ecdysozoa</taxon>
        <taxon>Nematoda</taxon>
        <taxon>Chromadorea</taxon>
        <taxon>Rhabditida</taxon>
        <taxon>Rhabditina</taxon>
        <taxon>Rhabditomorpha</taxon>
        <taxon>Strongyloidea</taxon>
        <taxon>Ancylostomatidae</taxon>
        <taxon>Ancylostomatinae</taxon>
        <taxon>Ancylostoma</taxon>
    </lineage>
</organism>
<gene>
    <name evidence="2" type="ORF">ANCDUO_24721</name>
</gene>